<accession>A0A0U5BA32</accession>
<dbReference type="AlphaFoldDB" id="A0A0U5BA32"/>
<dbReference type="KEGG" id="malk:MalAC0309_0652"/>
<name>A0A0U5BA32_9MICO</name>
<dbReference type="Proteomes" id="UP000218965">
    <property type="component" value="Chromosome"/>
</dbReference>
<dbReference type="EMBL" id="AP017315">
    <property type="protein sequence ID" value="BAU31521.1"/>
    <property type="molecule type" value="Genomic_DNA"/>
</dbReference>
<organism evidence="1 2">
    <name type="scientific">Microcella alkaliphila</name>
    <dbReference type="NCBI Taxonomy" id="279828"/>
    <lineage>
        <taxon>Bacteria</taxon>
        <taxon>Bacillati</taxon>
        <taxon>Actinomycetota</taxon>
        <taxon>Actinomycetes</taxon>
        <taxon>Micrococcales</taxon>
        <taxon>Microbacteriaceae</taxon>
        <taxon>Microcella</taxon>
    </lineage>
</organism>
<proteinExistence type="predicted"/>
<reference evidence="1 2" key="2">
    <citation type="submission" date="2016-01" db="EMBL/GenBank/DDBJ databases">
        <title>Microcella alkaliphila JAM AC0309 whole genome shotgun sequence.</title>
        <authorList>
            <person name="Kurata A."/>
            <person name="Hirose Y."/>
            <person name="Kishimoto N."/>
            <person name="Kobayashi T."/>
        </authorList>
    </citation>
    <scope>NUCLEOTIDE SEQUENCE [LARGE SCALE GENOMIC DNA]</scope>
    <source>
        <strain evidence="1 2">JAM AC0309</strain>
    </source>
</reference>
<gene>
    <name evidence="1" type="ORF">MalAC0309_0652</name>
</gene>
<protein>
    <submittedName>
        <fullName evidence="1">Uncharacterized protein</fullName>
    </submittedName>
</protein>
<evidence type="ECO:0000313" key="1">
    <source>
        <dbReference type="EMBL" id="BAU31521.1"/>
    </source>
</evidence>
<evidence type="ECO:0000313" key="2">
    <source>
        <dbReference type="Proteomes" id="UP000218965"/>
    </source>
</evidence>
<sequence>MSGSGTFAEYLTFRSGSLSLVETGIFYGYSPSAVLAHARVISPERDQKWPQTVGQYFLGGVYSEYFSHEERTALDEQWSEIEAVAPEIAAAAERVFEADGAH</sequence>
<reference evidence="2" key="1">
    <citation type="submission" date="2015-12" db="EMBL/GenBank/DDBJ databases">
        <authorList>
            <person name="Shamseldin A."/>
            <person name="Moawad H."/>
            <person name="Abd El-Rahim W.M."/>
            <person name="Sadowsky M.J."/>
        </authorList>
    </citation>
    <scope>NUCLEOTIDE SEQUENCE [LARGE SCALE GENOMIC DNA]</scope>
    <source>
        <strain evidence="2">JAM AC0309</strain>
    </source>
</reference>